<organism evidence="1">
    <name type="scientific">Longilinea arvoryzae</name>
    <dbReference type="NCBI Taxonomy" id="360412"/>
    <lineage>
        <taxon>Bacteria</taxon>
        <taxon>Bacillati</taxon>
        <taxon>Chloroflexota</taxon>
        <taxon>Anaerolineae</taxon>
        <taxon>Anaerolineales</taxon>
        <taxon>Anaerolineaceae</taxon>
        <taxon>Longilinea</taxon>
    </lineage>
</organism>
<gene>
    <name evidence="1" type="ORF">LARV_03272</name>
</gene>
<evidence type="ECO:0000313" key="1">
    <source>
        <dbReference type="EMBL" id="GAP15483.1"/>
    </source>
</evidence>
<reference evidence="1" key="1">
    <citation type="submission" date="2015-07" db="EMBL/GenBank/DDBJ databases">
        <title>Draft Genome Sequences of Anaerolinea thermolimosa IMO-1, Bellilinea caldifistulae GOMI-1, Leptolinea tardivitalis YMTK-2, Levilinea saccharolytica KIBI-1,Longilinea arvoryzae KOME-1, Previously Described as Members of the Anaerolineaceae (Chloroflexi).</title>
        <authorList>
            <person name="Sekiguchi Y."/>
            <person name="Ohashi A."/>
            <person name="Matsuura N."/>
            <person name="Tourlousse M.D."/>
        </authorList>
    </citation>
    <scope>NUCLEOTIDE SEQUENCE [LARGE SCALE GENOMIC DNA]</scope>
    <source>
        <strain evidence="1">KOME-1</strain>
    </source>
</reference>
<keyword evidence="2" id="KW-1185">Reference proteome</keyword>
<dbReference type="Proteomes" id="UP000055060">
    <property type="component" value="Unassembled WGS sequence"/>
</dbReference>
<dbReference type="AlphaFoldDB" id="A0A0S7BNA1"/>
<protein>
    <submittedName>
        <fullName evidence="1">Uncharacterized protein</fullName>
    </submittedName>
</protein>
<name>A0A0S7BNA1_9CHLR</name>
<proteinExistence type="predicted"/>
<accession>A0A0S7BNA1</accession>
<dbReference type="RefSeq" id="WP_075074663.1">
    <property type="nucleotide sequence ID" value="NZ_DF967972.1"/>
</dbReference>
<sequence>MAEDKKTHWDDPNLQEAREHFKTAREAFRKSAEAWMPPAFLENRRKMRKEMLLGLRSLIDTAIELTEKHEKTA</sequence>
<dbReference type="OrthoDB" id="9915461at2"/>
<dbReference type="EMBL" id="DF967972">
    <property type="protein sequence ID" value="GAP15483.1"/>
    <property type="molecule type" value="Genomic_DNA"/>
</dbReference>
<evidence type="ECO:0000313" key="2">
    <source>
        <dbReference type="Proteomes" id="UP000055060"/>
    </source>
</evidence>